<evidence type="ECO:0000313" key="2">
    <source>
        <dbReference type="Proteomes" id="UP000324222"/>
    </source>
</evidence>
<organism evidence="1 2">
    <name type="scientific">Portunus trituberculatus</name>
    <name type="common">Swimming crab</name>
    <name type="synonym">Neptunus trituberculatus</name>
    <dbReference type="NCBI Taxonomy" id="210409"/>
    <lineage>
        <taxon>Eukaryota</taxon>
        <taxon>Metazoa</taxon>
        <taxon>Ecdysozoa</taxon>
        <taxon>Arthropoda</taxon>
        <taxon>Crustacea</taxon>
        <taxon>Multicrustacea</taxon>
        <taxon>Malacostraca</taxon>
        <taxon>Eumalacostraca</taxon>
        <taxon>Eucarida</taxon>
        <taxon>Decapoda</taxon>
        <taxon>Pleocyemata</taxon>
        <taxon>Brachyura</taxon>
        <taxon>Eubrachyura</taxon>
        <taxon>Portunoidea</taxon>
        <taxon>Portunidae</taxon>
        <taxon>Portuninae</taxon>
        <taxon>Portunus</taxon>
    </lineage>
</organism>
<proteinExistence type="predicted"/>
<protein>
    <submittedName>
        <fullName evidence="1">Uncharacterized protein</fullName>
    </submittedName>
</protein>
<gene>
    <name evidence="1" type="ORF">E2C01_001713</name>
</gene>
<keyword evidence="2" id="KW-1185">Reference proteome</keyword>
<sequence>MFRTQASLNLRKDASCWCVLVTKLCVLCGELFPARVIKQPTNYRRHPLTYGSSSLPIVHTTPPPPPPPPPMYPCILYTSQG</sequence>
<accession>A0A5B7CJY8</accession>
<reference evidence="1 2" key="1">
    <citation type="submission" date="2019-05" db="EMBL/GenBank/DDBJ databases">
        <title>Another draft genome of Portunus trituberculatus and its Hox gene families provides insights of decapod evolution.</title>
        <authorList>
            <person name="Jeong J.-H."/>
            <person name="Song I."/>
            <person name="Kim S."/>
            <person name="Choi T."/>
            <person name="Kim D."/>
            <person name="Ryu S."/>
            <person name="Kim W."/>
        </authorList>
    </citation>
    <scope>NUCLEOTIDE SEQUENCE [LARGE SCALE GENOMIC DNA]</scope>
    <source>
        <tissue evidence="1">Muscle</tissue>
    </source>
</reference>
<dbReference type="AlphaFoldDB" id="A0A5B7CJY8"/>
<dbReference type="Proteomes" id="UP000324222">
    <property type="component" value="Unassembled WGS sequence"/>
</dbReference>
<evidence type="ECO:0000313" key="1">
    <source>
        <dbReference type="EMBL" id="MPC09111.1"/>
    </source>
</evidence>
<dbReference type="EMBL" id="VSRR010000055">
    <property type="protein sequence ID" value="MPC09111.1"/>
    <property type="molecule type" value="Genomic_DNA"/>
</dbReference>
<comment type="caution">
    <text evidence="1">The sequence shown here is derived from an EMBL/GenBank/DDBJ whole genome shotgun (WGS) entry which is preliminary data.</text>
</comment>
<name>A0A5B7CJY8_PORTR</name>